<dbReference type="EMBL" id="VJMH01000167">
    <property type="protein sequence ID" value="KAF0718231.1"/>
    <property type="molecule type" value="Genomic_DNA"/>
</dbReference>
<evidence type="ECO:0000313" key="1">
    <source>
        <dbReference type="EMBL" id="KAF0718231.1"/>
    </source>
</evidence>
<protein>
    <recommendedName>
        <fullName evidence="2">Crinkler (CRN) family protein</fullName>
    </recommendedName>
</protein>
<sequence>MASHRLVWFLLVDDKGNPRTTATKVIIPSNSDIDDFRKKVKAEYADSHLKGIAPSDLQVYANMAALDAENPVPLEVDSTIGNYGGSKKDALLVVVPILEIPQVQPSQPSRGVVGNLLPFSDGINPLGMYFNRQSILDRMHQWITGVEGRNRFLLLNSPAASGKTSLLVLFQHKYQHDNLVIHYISLKEDSNPFNCLFNYGLDVRTRTCAFVNVIYLIDDAQIRYANGDFWSYLIKDVPLLFGPGVRFIISA</sequence>
<feature type="non-terminal residue" evidence="1">
    <location>
        <position position="251"/>
    </location>
</feature>
<accession>A0A6A4ZZ02</accession>
<comment type="caution">
    <text evidence="1">The sequence shown here is derived from an EMBL/GenBank/DDBJ whole genome shotgun (WGS) entry which is preliminary data.</text>
</comment>
<organism evidence="1">
    <name type="scientific">Aphanomyces stellatus</name>
    <dbReference type="NCBI Taxonomy" id="120398"/>
    <lineage>
        <taxon>Eukaryota</taxon>
        <taxon>Sar</taxon>
        <taxon>Stramenopiles</taxon>
        <taxon>Oomycota</taxon>
        <taxon>Saprolegniomycetes</taxon>
        <taxon>Saprolegniales</taxon>
        <taxon>Verrucalvaceae</taxon>
        <taxon>Aphanomyces</taxon>
    </lineage>
</organism>
<dbReference type="InterPro" id="IPR027417">
    <property type="entry name" value="P-loop_NTPase"/>
</dbReference>
<dbReference type="AlphaFoldDB" id="A0A6A4ZZ02"/>
<evidence type="ECO:0008006" key="2">
    <source>
        <dbReference type="Google" id="ProtNLM"/>
    </source>
</evidence>
<dbReference type="SUPFAM" id="SSF52540">
    <property type="entry name" value="P-loop containing nucleoside triphosphate hydrolases"/>
    <property type="match status" value="1"/>
</dbReference>
<dbReference type="OrthoDB" id="123517at2759"/>
<proteinExistence type="predicted"/>
<gene>
    <name evidence="1" type="ORF">As57867_001798</name>
</gene>
<name>A0A6A4ZZ02_9STRA</name>
<reference evidence="1" key="1">
    <citation type="submission" date="2019-06" db="EMBL/GenBank/DDBJ databases">
        <title>Genomics analysis of Aphanomyces spp. identifies a new class of oomycete effector associated with host adaptation.</title>
        <authorList>
            <person name="Gaulin E."/>
        </authorList>
    </citation>
    <scope>NUCLEOTIDE SEQUENCE</scope>
    <source>
        <strain evidence="1">CBS 578.67</strain>
    </source>
</reference>